<keyword evidence="2 3" id="KW-0732">Signal</keyword>
<dbReference type="EMBL" id="JAGYPF010000004">
    <property type="protein sequence ID" value="MBS4215175.1"/>
    <property type="molecule type" value="Genomic_DNA"/>
</dbReference>
<evidence type="ECO:0000256" key="3">
    <source>
        <dbReference type="SAM" id="SignalP"/>
    </source>
</evidence>
<evidence type="ECO:0000313" key="5">
    <source>
        <dbReference type="EMBL" id="MBS4215175.1"/>
    </source>
</evidence>
<evidence type="ECO:0000259" key="4">
    <source>
        <dbReference type="Pfam" id="PF13458"/>
    </source>
</evidence>
<dbReference type="RefSeq" id="WP_213119655.1">
    <property type="nucleotide sequence ID" value="NZ_JAGYPF010000004.1"/>
</dbReference>
<accession>A0A942YXJ7</accession>
<dbReference type="CDD" id="cd06343">
    <property type="entry name" value="PBP1_ABC_ligand_binding-like"/>
    <property type="match status" value="1"/>
</dbReference>
<sequence>MKNVLKRVGILILSILLLSACNSSKDVSKTSEATKNKNAQGVTDDEIVLGAWAPLSGAAAQWGTLVKGAQSYFNKVNAEGGINGRKIRYVAYDDEYQPSRSVAAAKKLVEEDKVFAIVGALGTSHHKAALPYLTKKGIPVVAFASGDSSFVNPPIKTYFGLQTNYDIESRIFSQYAAKELKAKTVGILFQNDDFGKSYLAGAQKELKKLGIDIAAEVAYNLNDVDFSTPAMQMKKANPDVILVFGAVKPVAGFWKELDKIGGKKPAIFNYGSGSDMTIFELAGNDVMEGVMSSTWMTSVSEKDNPKIQAYLKQFTKDYPDEDPSANGPMSGWTFAQVMVEGLKRCGDDLSWENFIKQMETLKDWNGSLAYNVTYSPKNRYGQTSITMIQAKNGKLVKISDVIKYEP</sequence>
<evidence type="ECO:0000256" key="1">
    <source>
        <dbReference type="ARBA" id="ARBA00010062"/>
    </source>
</evidence>
<reference evidence="5" key="1">
    <citation type="submission" date="2021-05" db="EMBL/GenBank/DDBJ databases">
        <title>Novel Bacillus species.</title>
        <authorList>
            <person name="Liu G."/>
        </authorList>
    </citation>
    <scope>NUCLEOTIDE SEQUENCE</scope>
    <source>
        <strain evidence="5">FJAT-49825</strain>
    </source>
</reference>
<comment type="caution">
    <text evidence="5">The sequence shown here is derived from an EMBL/GenBank/DDBJ whole genome shotgun (WGS) entry which is preliminary data.</text>
</comment>
<dbReference type="Gene3D" id="3.40.50.2300">
    <property type="match status" value="2"/>
</dbReference>
<evidence type="ECO:0000256" key="2">
    <source>
        <dbReference type="ARBA" id="ARBA00022729"/>
    </source>
</evidence>
<name>A0A942YXJ7_9BACI</name>
<gene>
    <name evidence="5" type="ORF">KHA99_22290</name>
</gene>
<proteinExistence type="inferred from homology"/>
<dbReference type="Pfam" id="PF13458">
    <property type="entry name" value="Peripla_BP_6"/>
    <property type="match status" value="1"/>
</dbReference>
<protein>
    <submittedName>
        <fullName evidence="5">ABC transporter substrate-binding protein</fullName>
    </submittedName>
</protein>
<keyword evidence="6" id="KW-1185">Reference proteome</keyword>
<dbReference type="InterPro" id="IPR028082">
    <property type="entry name" value="Peripla_BP_I"/>
</dbReference>
<feature type="signal peptide" evidence="3">
    <location>
        <begin position="1"/>
        <end position="25"/>
    </location>
</feature>
<organism evidence="5 6">
    <name type="scientific">Neobacillus rhizophilus</name>
    <dbReference type="NCBI Taxonomy" id="2833579"/>
    <lineage>
        <taxon>Bacteria</taxon>
        <taxon>Bacillati</taxon>
        <taxon>Bacillota</taxon>
        <taxon>Bacilli</taxon>
        <taxon>Bacillales</taxon>
        <taxon>Bacillaceae</taxon>
        <taxon>Neobacillus</taxon>
    </lineage>
</organism>
<dbReference type="PROSITE" id="PS51257">
    <property type="entry name" value="PROKAR_LIPOPROTEIN"/>
    <property type="match status" value="1"/>
</dbReference>
<feature type="chain" id="PRO_5037829010" evidence="3">
    <location>
        <begin position="26"/>
        <end position="406"/>
    </location>
</feature>
<dbReference type="PANTHER" id="PTHR47235">
    <property type="entry name" value="BLR6548 PROTEIN"/>
    <property type="match status" value="1"/>
</dbReference>
<feature type="domain" description="Leucine-binding protein" evidence="4">
    <location>
        <begin position="47"/>
        <end position="393"/>
    </location>
</feature>
<dbReference type="SUPFAM" id="SSF53822">
    <property type="entry name" value="Periplasmic binding protein-like I"/>
    <property type="match status" value="1"/>
</dbReference>
<dbReference type="Proteomes" id="UP000679749">
    <property type="component" value="Unassembled WGS sequence"/>
</dbReference>
<dbReference type="InterPro" id="IPR028081">
    <property type="entry name" value="Leu-bd"/>
</dbReference>
<evidence type="ECO:0000313" key="6">
    <source>
        <dbReference type="Proteomes" id="UP000679749"/>
    </source>
</evidence>
<dbReference type="PANTHER" id="PTHR47235:SF1">
    <property type="entry name" value="BLR6548 PROTEIN"/>
    <property type="match status" value="1"/>
</dbReference>
<comment type="similarity">
    <text evidence="1">Belongs to the leucine-binding protein family.</text>
</comment>
<dbReference type="AlphaFoldDB" id="A0A942YXJ7"/>